<dbReference type="GO" id="GO:0009052">
    <property type="term" value="P:pentose-phosphate shunt, non-oxidative branch"/>
    <property type="evidence" value="ECO:0007669"/>
    <property type="project" value="TreeGrafter"/>
</dbReference>
<evidence type="ECO:0000313" key="4">
    <source>
        <dbReference type="Proteomes" id="UP000228875"/>
    </source>
</evidence>
<name>A0A2M8DN09_9BACT</name>
<dbReference type="AlphaFoldDB" id="A0A2M8DN09"/>
<feature type="active site" description="Proton donor" evidence="2">
    <location>
        <position position="97"/>
    </location>
</feature>
<comment type="caution">
    <text evidence="3">The sequence shown here is derived from an EMBL/GenBank/DDBJ whole genome shotgun (WGS) entry which is preliminary data.</text>
</comment>
<organism evidence="3 4">
    <name type="scientific">Candidatus Nealsonbacteria bacterium CG_4_9_14_0_8_um_filter_35_12</name>
    <dbReference type="NCBI Taxonomy" id="1974692"/>
    <lineage>
        <taxon>Bacteria</taxon>
        <taxon>Candidatus Nealsoniibacteriota</taxon>
    </lineage>
</organism>
<dbReference type="PANTHER" id="PTHR30345">
    <property type="entry name" value="RIBOSE-5-PHOSPHATE ISOMERASE B"/>
    <property type="match status" value="1"/>
</dbReference>
<evidence type="ECO:0000256" key="2">
    <source>
        <dbReference type="PIRSR" id="PIRSR005384-1"/>
    </source>
</evidence>
<dbReference type="EMBL" id="PFTB01000034">
    <property type="protein sequence ID" value="PJB99494.1"/>
    <property type="molecule type" value="Genomic_DNA"/>
</dbReference>
<dbReference type="InterPro" id="IPR003500">
    <property type="entry name" value="RpiB_LacA_LacB"/>
</dbReference>
<dbReference type="GO" id="GO:0019316">
    <property type="term" value="P:D-allose catabolic process"/>
    <property type="evidence" value="ECO:0007669"/>
    <property type="project" value="TreeGrafter"/>
</dbReference>
<dbReference type="PIRSF" id="PIRSF005384">
    <property type="entry name" value="RpiB_LacA_B"/>
    <property type="match status" value="1"/>
</dbReference>
<comment type="similarity">
    <text evidence="1">Belongs to the LacAB/RpiB family.</text>
</comment>
<sequence length="149" mass="17006">MMYLGADHGGFAFKEKIKNFLDELKIEYQDLGNLRFEPEDDFTDFALKVAKKVAETGEKGVLICTNGLGMCMGANKVKGIRAVDVTTKKVAEQAREHLDSNILCIGAHVVSFKNVKKIIKTWLGTDFFKKEKYIRRLEKLKQIEKENFK</sequence>
<proteinExistence type="inferred from homology"/>
<reference evidence="4" key="1">
    <citation type="submission" date="2017-09" db="EMBL/GenBank/DDBJ databases">
        <title>Depth-based differentiation of microbial function through sediment-hosted aquifers and enrichment of novel symbionts in the deep terrestrial subsurface.</title>
        <authorList>
            <person name="Probst A.J."/>
            <person name="Ladd B."/>
            <person name="Jarett J.K."/>
            <person name="Geller-Mcgrath D.E."/>
            <person name="Sieber C.M.K."/>
            <person name="Emerson J.B."/>
            <person name="Anantharaman K."/>
            <person name="Thomas B.C."/>
            <person name="Malmstrom R."/>
            <person name="Stieglmeier M."/>
            <person name="Klingl A."/>
            <person name="Woyke T."/>
            <person name="Ryan C.M."/>
            <person name="Banfield J.F."/>
        </authorList>
    </citation>
    <scope>NUCLEOTIDE SEQUENCE [LARGE SCALE GENOMIC DNA]</scope>
</reference>
<dbReference type="NCBIfam" id="NF004051">
    <property type="entry name" value="PRK05571.1"/>
    <property type="match status" value="1"/>
</dbReference>
<dbReference type="NCBIfam" id="TIGR00689">
    <property type="entry name" value="rpiB_lacA_lacB"/>
    <property type="match status" value="1"/>
</dbReference>
<dbReference type="GO" id="GO:0004751">
    <property type="term" value="F:ribose-5-phosphate isomerase activity"/>
    <property type="evidence" value="ECO:0007669"/>
    <property type="project" value="TreeGrafter"/>
</dbReference>
<feature type="active site" description="Proton acceptor" evidence="2">
    <location>
        <position position="64"/>
    </location>
</feature>
<dbReference type="InterPro" id="IPR036569">
    <property type="entry name" value="RpiB_LacA_LacB_sf"/>
</dbReference>
<keyword evidence="3" id="KW-0413">Isomerase</keyword>
<protein>
    <submittedName>
        <fullName evidence="3">Ribose-5-phosphate isomerase</fullName>
    </submittedName>
</protein>
<dbReference type="Pfam" id="PF02502">
    <property type="entry name" value="LacAB_rpiB"/>
    <property type="match status" value="1"/>
</dbReference>
<dbReference type="Proteomes" id="UP000228875">
    <property type="component" value="Unassembled WGS sequence"/>
</dbReference>
<dbReference type="Gene3D" id="3.40.1400.10">
    <property type="entry name" value="Sugar-phosphate isomerase, RpiB/LacA/LacB"/>
    <property type="match status" value="1"/>
</dbReference>
<gene>
    <name evidence="3" type="ORF">CO077_01430</name>
</gene>
<accession>A0A2M8DN09</accession>
<evidence type="ECO:0000256" key="1">
    <source>
        <dbReference type="ARBA" id="ARBA00008754"/>
    </source>
</evidence>
<dbReference type="SUPFAM" id="SSF89623">
    <property type="entry name" value="Ribose/Galactose isomerase RpiB/AlsB"/>
    <property type="match status" value="1"/>
</dbReference>
<evidence type="ECO:0000313" key="3">
    <source>
        <dbReference type="EMBL" id="PJB99494.1"/>
    </source>
</evidence>
<dbReference type="PANTHER" id="PTHR30345:SF0">
    <property type="entry name" value="DNA DAMAGE-REPAIR_TOLERATION PROTEIN DRT102"/>
    <property type="match status" value="1"/>
</dbReference>